<reference evidence="3" key="1">
    <citation type="submission" date="2016-04" db="EMBL/GenBank/DDBJ databases">
        <authorList>
            <person name="Quiroz-Castaneda R.E."/>
            <person name="Martinez-Ocampo F."/>
        </authorList>
    </citation>
    <scope>NUCLEOTIDE SEQUENCE [LARGE SCALE GENOMIC DNA]</scope>
    <source>
        <strain evidence="3">INIFAP01</strain>
    </source>
</reference>
<dbReference type="SUPFAM" id="SSF52317">
    <property type="entry name" value="Class I glutamine amidotransferase-like"/>
    <property type="match status" value="1"/>
</dbReference>
<gene>
    <name evidence="2" type="ORF">A6V39_03070</name>
</gene>
<keyword evidence="3" id="KW-1185">Reference proteome</keyword>
<dbReference type="InterPro" id="IPR029062">
    <property type="entry name" value="Class_I_gatase-like"/>
</dbReference>
<evidence type="ECO:0000259" key="1">
    <source>
        <dbReference type="Pfam" id="PF01965"/>
    </source>
</evidence>
<accession>A0A1A9QCT2</accession>
<dbReference type="Proteomes" id="UP000077623">
    <property type="component" value="Unassembled WGS sequence"/>
</dbReference>
<dbReference type="RefSeq" id="WP_187150233.1">
    <property type="nucleotide sequence ID" value="NZ_LWUJ01000011.1"/>
</dbReference>
<name>A0A1A9QCT2_9MOLU</name>
<dbReference type="PANTHER" id="PTHR48094:SF12">
    <property type="entry name" value="PARKINSON DISEASE PROTEIN 7 HOMOLOG"/>
    <property type="match status" value="1"/>
</dbReference>
<evidence type="ECO:0000313" key="3">
    <source>
        <dbReference type="Proteomes" id="UP000077623"/>
    </source>
</evidence>
<comment type="caution">
    <text evidence="2">The sequence shown here is derived from an EMBL/GenBank/DDBJ whole genome shotgun (WGS) entry which is preliminary data.</text>
</comment>
<dbReference type="GO" id="GO:0005737">
    <property type="term" value="C:cytoplasm"/>
    <property type="evidence" value="ECO:0007669"/>
    <property type="project" value="TreeGrafter"/>
</dbReference>
<evidence type="ECO:0000313" key="2">
    <source>
        <dbReference type="EMBL" id="OAL10392.1"/>
    </source>
</evidence>
<dbReference type="EMBL" id="LWUJ01000011">
    <property type="protein sequence ID" value="OAL10392.1"/>
    <property type="molecule type" value="Genomic_DNA"/>
</dbReference>
<dbReference type="Pfam" id="PF01965">
    <property type="entry name" value="DJ-1_PfpI"/>
    <property type="match status" value="1"/>
</dbReference>
<dbReference type="InterPro" id="IPR002818">
    <property type="entry name" value="DJ-1/PfpI"/>
</dbReference>
<dbReference type="STRING" id="432608.A6V39_03070"/>
<proteinExistence type="predicted"/>
<dbReference type="AlphaFoldDB" id="A0A1A9QCT2"/>
<organism evidence="2 3">
    <name type="scientific">Candidatus Mycoplasma haematobovis</name>
    <dbReference type="NCBI Taxonomy" id="432608"/>
    <lineage>
        <taxon>Bacteria</taxon>
        <taxon>Bacillati</taxon>
        <taxon>Mycoplasmatota</taxon>
        <taxon>Mollicutes</taxon>
        <taxon>Mycoplasmataceae</taxon>
        <taxon>Mycoplasma</taxon>
    </lineage>
</organism>
<feature type="domain" description="DJ-1/PfpI" evidence="1">
    <location>
        <begin position="6"/>
        <end position="181"/>
    </location>
</feature>
<dbReference type="PANTHER" id="PTHR48094">
    <property type="entry name" value="PROTEIN/NUCLEIC ACID DEGLYCASE DJ-1-RELATED"/>
    <property type="match status" value="1"/>
</dbReference>
<dbReference type="InterPro" id="IPR050325">
    <property type="entry name" value="Prot/Nucl_acid_deglycase"/>
</dbReference>
<protein>
    <recommendedName>
        <fullName evidence="1">DJ-1/PfpI domain-containing protein</fullName>
    </recommendedName>
</protein>
<sequence length="210" mass="23568">MQKQIRIAVIAPNNVEDMELIVPIDIWKRAKFIVDVMVYDVKSSFNLSYSMLKVTSGLNLKTVNMIQYDAIFLPGGPGYKSYLNPSSIERDDPDPKLHNSVKKFFDDPSKWLVAICAAPIPLLCILEEARNKDLSFTCYNDPNIIGDFRENWINKKVVVDKQVITAQNAGCAIDVALATVECLAGAELAQEIAKKLFIDYKGVHNYPILN</sequence>
<dbReference type="Gene3D" id="3.40.50.880">
    <property type="match status" value="1"/>
</dbReference>